<dbReference type="InterPro" id="IPR002347">
    <property type="entry name" value="SDR_fam"/>
</dbReference>
<dbReference type="Proteomes" id="UP000224080">
    <property type="component" value="Unassembled WGS sequence"/>
</dbReference>
<evidence type="ECO:0000259" key="4">
    <source>
        <dbReference type="SMART" id="SM00822"/>
    </source>
</evidence>
<dbReference type="SMART" id="SM00822">
    <property type="entry name" value="PKS_KR"/>
    <property type="match status" value="1"/>
</dbReference>
<dbReference type="PRINTS" id="PR00081">
    <property type="entry name" value="GDHRDH"/>
</dbReference>
<dbReference type="InterPro" id="IPR036291">
    <property type="entry name" value="NAD(P)-bd_dom_sf"/>
</dbReference>
<keyword evidence="2" id="KW-0521">NADP</keyword>
<dbReference type="PANTHER" id="PTHR43669:SF3">
    <property type="entry name" value="ALCOHOL DEHYDROGENASE, PUTATIVE (AFU_ORTHOLOGUE AFUA_3G03445)-RELATED"/>
    <property type="match status" value="1"/>
</dbReference>
<dbReference type="OrthoDB" id="4187069at2759"/>
<dbReference type="SUPFAM" id="SSF51735">
    <property type="entry name" value="NAD(P)-binding Rossmann-fold domains"/>
    <property type="match status" value="1"/>
</dbReference>
<dbReference type="EMBL" id="PDNC01000048">
    <property type="protein sequence ID" value="PGH03502.1"/>
    <property type="molecule type" value="Genomic_DNA"/>
</dbReference>
<dbReference type="InterPro" id="IPR020904">
    <property type="entry name" value="Sc_DH/Rdtase_CS"/>
</dbReference>
<evidence type="ECO:0000313" key="6">
    <source>
        <dbReference type="Proteomes" id="UP000224080"/>
    </source>
</evidence>
<name>A0A2B7X435_9EURO</name>
<dbReference type="PANTHER" id="PTHR43669">
    <property type="entry name" value="5-KETO-D-GLUCONATE 5-REDUCTASE"/>
    <property type="match status" value="1"/>
</dbReference>
<comment type="similarity">
    <text evidence="1">Belongs to the short-chain dehydrogenases/reductases (SDR) family.</text>
</comment>
<dbReference type="Gene3D" id="3.40.50.720">
    <property type="entry name" value="NAD(P)-binding Rossmann-like Domain"/>
    <property type="match status" value="1"/>
</dbReference>
<dbReference type="FunFam" id="3.40.50.720:FF:000084">
    <property type="entry name" value="Short-chain dehydrogenase reductase"/>
    <property type="match status" value="1"/>
</dbReference>
<proteinExistence type="inferred from homology"/>
<gene>
    <name evidence="5" type="ORF">GX51_04077</name>
</gene>
<comment type="caution">
    <text evidence="5">The sequence shown here is derived from an EMBL/GenBank/DDBJ whole genome shotgun (WGS) entry which is preliminary data.</text>
</comment>
<dbReference type="Pfam" id="PF13561">
    <property type="entry name" value="adh_short_C2"/>
    <property type="match status" value="1"/>
</dbReference>
<protein>
    <recommendedName>
        <fullName evidence="4">Ketoreductase domain-containing protein</fullName>
    </recommendedName>
</protein>
<dbReference type="STRING" id="2060905.A0A2B7X435"/>
<evidence type="ECO:0000313" key="5">
    <source>
        <dbReference type="EMBL" id="PGH03502.1"/>
    </source>
</evidence>
<evidence type="ECO:0000256" key="2">
    <source>
        <dbReference type="ARBA" id="ARBA00022857"/>
    </source>
</evidence>
<organism evidence="5 6">
    <name type="scientific">Blastomyces parvus</name>
    <dbReference type="NCBI Taxonomy" id="2060905"/>
    <lineage>
        <taxon>Eukaryota</taxon>
        <taxon>Fungi</taxon>
        <taxon>Dikarya</taxon>
        <taxon>Ascomycota</taxon>
        <taxon>Pezizomycotina</taxon>
        <taxon>Eurotiomycetes</taxon>
        <taxon>Eurotiomycetidae</taxon>
        <taxon>Onygenales</taxon>
        <taxon>Ajellomycetaceae</taxon>
        <taxon>Blastomyces</taxon>
    </lineage>
</organism>
<dbReference type="InterPro" id="IPR057326">
    <property type="entry name" value="KR_dom"/>
</dbReference>
<evidence type="ECO:0000256" key="3">
    <source>
        <dbReference type="ARBA" id="ARBA00023002"/>
    </source>
</evidence>
<dbReference type="GO" id="GO:0016491">
    <property type="term" value="F:oxidoreductase activity"/>
    <property type="evidence" value="ECO:0007669"/>
    <property type="project" value="UniProtKB-KW"/>
</dbReference>
<feature type="domain" description="Ketoreductase" evidence="4">
    <location>
        <begin position="7"/>
        <end position="198"/>
    </location>
</feature>
<dbReference type="CDD" id="cd05233">
    <property type="entry name" value="SDR_c"/>
    <property type="match status" value="1"/>
</dbReference>
<sequence length="269" mass="27884">MSTYAGKNAVIIGGTHGIGLATAKLLLARGAKVLLTGRRPEPIAEAKAALVSISATNAAVVQFDVTAAPGGAALTDLQAAIETHLGPGRAIDFLFLNVGYASLGPFAAVTEEVFDRTFNTNTRGPIFATQRFVPLMKPGGCILFTTSTSIAYGAPQMAIYSASKAAIYSFVQTLAAELAAAKRAGGEEVVRVNAISPGFVDTPTMGTVGISEAEKEMFAQIGVKSTPLGRISSAEEVARAAVFLGFEATFSTGTEFLMDGGLRTLQKEE</sequence>
<reference evidence="5 6" key="1">
    <citation type="submission" date="2017-10" db="EMBL/GenBank/DDBJ databases">
        <title>Comparative genomics in systemic dimorphic fungi from Ajellomycetaceae.</title>
        <authorList>
            <person name="Munoz J.F."/>
            <person name="Mcewen J.G."/>
            <person name="Clay O.K."/>
            <person name="Cuomo C.A."/>
        </authorList>
    </citation>
    <scope>NUCLEOTIDE SEQUENCE [LARGE SCALE GENOMIC DNA]</scope>
    <source>
        <strain evidence="5 6">UAMH130</strain>
    </source>
</reference>
<dbReference type="PROSITE" id="PS00061">
    <property type="entry name" value="ADH_SHORT"/>
    <property type="match status" value="1"/>
</dbReference>
<keyword evidence="6" id="KW-1185">Reference proteome</keyword>
<keyword evidence="3" id="KW-0560">Oxidoreductase</keyword>
<evidence type="ECO:0000256" key="1">
    <source>
        <dbReference type="ARBA" id="ARBA00006484"/>
    </source>
</evidence>
<accession>A0A2B7X435</accession>
<dbReference type="AlphaFoldDB" id="A0A2B7X435"/>